<evidence type="ECO:0000256" key="1">
    <source>
        <dbReference type="ARBA" id="ARBA00023180"/>
    </source>
</evidence>
<dbReference type="EMBL" id="JADFTS010000008">
    <property type="protein sequence ID" value="KAF9591598.1"/>
    <property type="molecule type" value="Genomic_DNA"/>
</dbReference>
<evidence type="ECO:0000313" key="3">
    <source>
        <dbReference type="EMBL" id="KAF9591598.1"/>
    </source>
</evidence>
<proteinExistence type="predicted"/>
<protein>
    <recommendedName>
        <fullName evidence="2">Wall-associated receptor kinase C-terminal domain-containing protein</fullName>
    </recommendedName>
</protein>
<keyword evidence="4" id="KW-1185">Reference proteome</keyword>
<feature type="domain" description="Wall-associated receptor kinase C-terminal" evidence="2">
    <location>
        <begin position="23"/>
        <end position="107"/>
    </location>
</feature>
<evidence type="ECO:0000313" key="4">
    <source>
        <dbReference type="Proteomes" id="UP000631114"/>
    </source>
</evidence>
<gene>
    <name evidence="3" type="ORF">IFM89_004827</name>
</gene>
<name>A0A835H6R1_9MAGN</name>
<comment type="caution">
    <text evidence="3">The sequence shown here is derived from an EMBL/GenBank/DDBJ whole genome shotgun (WGS) entry which is preliminary data.</text>
</comment>
<dbReference type="OrthoDB" id="1507006at2759"/>
<keyword evidence="1" id="KW-0325">Glycoprotein</keyword>
<organism evidence="3 4">
    <name type="scientific">Coptis chinensis</name>
    <dbReference type="NCBI Taxonomy" id="261450"/>
    <lineage>
        <taxon>Eukaryota</taxon>
        <taxon>Viridiplantae</taxon>
        <taxon>Streptophyta</taxon>
        <taxon>Embryophyta</taxon>
        <taxon>Tracheophyta</taxon>
        <taxon>Spermatophyta</taxon>
        <taxon>Magnoliopsida</taxon>
        <taxon>Ranunculales</taxon>
        <taxon>Ranunculaceae</taxon>
        <taxon>Coptidoideae</taxon>
        <taxon>Coptis</taxon>
    </lineage>
</organism>
<dbReference type="AlphaFoldDB" id="A0A835H6R1"/>
<sequence>MSSVPNILVCTVDAMAATGFHAAFSSDQNQIQTFAPCLSSIDVNVLQEAHLNFNPMTVDNISIVEEVLRNGFEVEYEVNVTYCLECEKSGRQCGFNRTVLQNTCFCPYGVEQTQCTVKVTHAFFYQSGILV</sequence>
<dbReference type="Pfam" id="PF14380">
    <property type="entry name" value="WAK_assoc"/>
    <property type="match status" value="1"/>
</dbReference>
<reference evidence="3 4" key="1">
    <citation type="submission" date="2020-10" db="EMBL/GenBank/DDBJ databases">
        <title>The Coptis chinensis genome and diversification of protoberbering-type alkaloids.</title>
        <authorList>
            <person name="Wang B."/>
            <person name="Shu S."/>
            <person name="Song C."/>
            <person name="Liu Y."/>
        </authorList>
    </citation>
    <scope>NUCLEOTIDE SEQUENCE [LARGE SCALE GENOMIC DNA]</scope>
    <source>
        <strain evidence="3">HL-2020</strain>
        <tissue evidence="3">Leaf</tissue>
    </source>
</reference>
<evidence type="ECO:0000259" key="2">
    <source>
        <dbReference type="Pfam" id="PF14380"/>
    </source>
</evidence>
<dbReference type="Proteomes" id="UP000631114">
    <property type="component" value="Unassembled WGS sequence"/>
</dbReference>
<accession>A0A835H6R1</accession>
<dbReference type="InterPro" id="IPR032872">
    <property type="entry name" value="WAK_assoc_C"/>
</dbReference>